<organism evidence="2 3">
    <name type="scientific">Burkholderia pyrrocinia</name>
    <name type="common">Pseudomonas pyrrocinia</name>
    <dbReference type="NCBI Taxonomy" id="60550"/>
    <lineage>
        <taxon>Bacteria</taxon>
        <taxon>Pseudomonadati</taxon>
        <taxon>Pseudomonadota</taxon>
        <taxon>Betaproteobacteria</taxon>
        <taxon>Burkholderiales</taxon>
        <taxon>Burkholderiaceae</taxon>
        <taxon>Burkholderia</taxon>
        <taxon>Burkholderia cepacia complex</taxon>
    </lineage>
</organism>
<accession>A0A2Z5MYH2</accession>
<dbReference type="Proteomes" id="UP000253104">
    <property type="component" value="Chromosome mHSR5_A"/>
</dbReference>
<dbReference type="AlphaFoldDB" id="A0A2Z5MYH2"/>
<protein>
    <submittedName>
        <fullName evidence="2">Uncharacterized protein</fullName>
    </submittedName>
</protein>
<reference evidence="2 3" key="1">
    <citation type="journal article" date="2018" name="ISME J.">
        <title>Involvement of Burkholderiaceae and sulfurous volatiles in disease-suppressive soils.</title>
        <authorList>
            <person name="Carrion V.J."/>
            <person name="Cordovez V."/>
            <person name="Tyc O."/>
            <person name="Etalo D.W."/>
            <person name="de Bruijn I."/>
            <person name="de Jager V.C."/>
            <person name="Medema M.H."/>
            <person name="Eberl L."/>
            <person name="Raaijmakers J.M."/>
        </authorList>
    </citation>
    <scope>NUCLEOTIDE SEQUENCE [LARGE SCALE GENOMIC DNA]</scope>
    <source>
        <strain evidence="3">mHSR5</strain>
    </source>
</reference>
<proteinExistence type="predicted"/>
<name>A0A2Z5MYH2_BURPY</name>
<evidence type="ECO:0000313" key="2">
    <source>
        <dbReference type="EMBL" id="AXF21577.1"/>
    </source>
</evidence>
<sequence>MLRTGFHAKLSKPGRAASRATRQRNLVLAMMAGPAAHRVRETAAGLPRCVIADAKEQVSEFKRPS</sequence>
<dbReference type="EMBL" id="CP024902">
    <property type="protein sequence ID" value="AXF21577.1"/>
    <property type="molecule type" value="Genomic_DNA"/>
</dbReference>
<evidence type="ECO:0000256" key="1">
    <source>
        <dbReference type="SAM" id="MobiDB-lite"/>
    </source>
</evidence>
<gene>
    <name evidence="2" type="ORF">CUJ89_14515</name>
</gene>
<feature type="region of interest" description="Disordered" evidence="1">
    <location>
        <begin position="1"/>
        <end position="22"/>
    </location>
</feature>
<evidence type="ECO:0000313" key="3">
    <source>
        <dbReference type="Proteomes" id="UP000253104"/>
    </source>
</evidence>
<dbReference type="OrthoDB" id="9027384at2"/>